<protein>
    <recommendedName>
        <fullName evidence="3">YoaR-like putative peptidoglycan binding domain-containing protein</fullName>
    </recommendedName>
</protein>
<evidence type="ECO:0000313" key="5">
    <source>
        <dbReference type="Proteomes" id="UP000009888"/>
    </source>
</evidence>
<dbReference type="PANTHER" id="PTHR35788">
    <property type="entry name" value="EXPORTED PROTEIN-RELATED"/>
    <property type="match status" value="1"/>
</dbReference>
<name>K9EGM8_9ACTO</name>
<keyword evidence="5" id="KW-1185">Reference proteome</keyword>
<dbReference type="HOGENOM" id="CLU_011572_0_1_11"/>
<dbReference type="eggNOG" id="COG2720">
    <property type="taxonomic scope" value="Bacteria"/>
</dbReference>
<dbReference type="InterPro" id="IPR022029">
    <property type="entry name" value="YoaR-like_PG-bd"/>
</dbReference>
<feature type="region of interest" description="Disordered" evidence="1">
    <location>
        <begin position="1"/>
        <end position="31"/>
    </location>
</feature>
<dbReference type="EMBL" id="AGWL01000006">
    <property type="protein sequence ID" value="EKU95051.1"/>
    <property type="molecule type" value="Genomic_DNA"/>
</dbReference>
<dbReference type="Proteomes" id="UP000009888">
    <property type="component" value="Unassembled WGS sequence"/>
</dbReference>
<keyword evidence="2" id="KW-0472">Membrane</keyword>
<dbReference type="PATRIC" id="fig|883066.3.peg.1248"/>
<sequence length="588" mass="62650">MESSSQLTGTAGPSHYRPAPEKRARTGGSPAEKPMRWPWIVLGIIALFAGIYVGLAWYQSGRIAQGTTVEGVKIGGMTAEEANQTLTSAFDERLSRDVNYVVDSDTFTANPSSYELGVDVNGTLDGITKFTLNPKSMFAGLFGSAKVEPRYTFNEQKLAEVTEQLLSETGTAPVNAGLTFEGSAPVLSPAQSGSAVSTDAARQALINTPLRGEERAELVAERKDPAINDAAAKRANDELATPLVSGDLRVRVGEAETSLPPAVLARAARFTPAEGALQLEMDPQVLGDAVRERLPEIIKPGVDARIEITDHTTPTIIPSEDGQGIDDADLAAKATQAGVKTVASERQVEAKVAPMPAQFTTADAQAMGIKEVVSEISTPLTNDSVRTKNLVVGNGKVSNTLIKPGERFSLLDTLGPITAENGFVSSGVVANGFNDTAMGGGLSQLSTNTFNIGYLAGMEDIEHKPHSKYFERYPMGREATLWEGSVDMVWANRSPYGVMIDSYIENGKVVTKLWSTKHFTVETSTSAPRGYTQPTMVEDSGADCKPQGRGGPGFTVTVTRTVTDPSGTVVEDSSYNWTYQPVNGRTCS</sequence>
<dbReference type="InterPro" id="IPR007391">
    <property type="entry name" value="Vancomycin_resist_VanW"/>
</dbReference>
<feature type="domain" description="YoaR-like putative peptidoglycan binding" evidence="3">
    <location>
        <begin position="142"/>
        <end position="211"/>
    </location>
</feature>
<feature type="transmembrane region" description="Helical" evidence="2">
    <location>
        <begin position="39"/>
        <end position="58"/>
    </location>
</feature>
<keyword evidence="2" id="KW-0812">Transmembrane</keyword>
<dbReference type="STRING" id="202789.GCA_001457435_00925"/>
<evidence type="ECO:0000256" key="1">
    <source>
        <dbReference type="SAM" id="MobiDB-lite"/>
    </source>
</evidence>
<evidence type="ECO:0000259" key="3">
    <source>
        <dbReference type="Pfam" id="PF12229"/>
    </source>
</evidence>
<dbReference type="InterPro" id="IPR052913">
    <property type="entry name" value="Glycopeptide_resist_protein"/>
</dbReference>
<dbReference type="AlphaFoldDB" id="K9EGM8"/>
<evidence type="ECO:0000313" key="4">
    <source>
        <dbReference type="EMBL" id="EKU95051.1"/>
    </source>
</evidence>
<evidence type="ECO:0000256" key="2">
    <source>
        <dbReference type="SAM" id="Phobius"/>
    </source>
</evidence>
<comment type="caution">
    <text evidence="4">The sequence shown here is derived from an EMBL/GenBank/DDBJ whole genome shotgun (WGS) entry which is preliminary data.</text>
</comment>
<proteinExistence type="predicted"/>
<accession>K9EGM8</accession>
<feature type="compositionally biased region" description="Polar residues" evidence="1">
    <location>
        <begin position="1"/>
        <end position="11"/>
    </location>
</feature>
<keyword evidence="2" id="KW-1133">Transmembrane helix</keyword>
<dbReference type="Pfam" id="PF12229">
    <property type="entry name" value="PG_binding_4"/>
    <property type="match status" value="1"/>
</dbReference>
<gene>
    <name evidence="4" type="ORF">HMPREF9233_01189</name>
</gene>
<dbReference type="PANTHER" id="PTHR35788:SF1">
    <property type="entry name" value="EXPORTED PROTEIN"/>
    <property type="match status" value="1"/>
</dbReference>
<organism evidence="4 5">
    <name type="scientific">Actinobaculum massiliense ACS-171-V-Col2</name>
    <dbReference type="NCBI Taxonomy" id="883066"/>
    <lineage>
        <taxon>Bacteria</taxon>
        <taxon>Bacillati</taxon>
        <taxon>Actinomycetota</taxon>
        <taxon>Actinomycetes</taxon>
        <taxon>Actinomycetales</taxon>
        <taxon>Actinomycetaceae</taxon>
        <taxon>Actinobaculum</taxon>
    </lineage>
</organism>
<reference evidence="4 5" key="1">
    <citation type="submission" date="2012-09" db="EMBL/GenBank/DDBJ databases">
        <title>The Genome Sequence of Actinobaculum massiliae ACS-171-V-COL2.</title>
        <authorList>
            <consortium name="The Broad Institute Genome Sequencing Platform"/>
            <person name="Earl A."/>
            <person name="Ward D."/>
            <person name="Feldgarden M."/>
            <person name="Gevers D."/>
            <person name="Saerens B."/>
            <person name="Vaneechoutte M."/>
            <person name="Walker B."/>
            <person name="Young S.K."/>
            <person name="Zeng Q."/>
            <person name="Gargeya S."/>
            <person name="Fitzgerald M."/>
            <person name="Haas B."/>
            <person name="Abouelleil A."/>
            <person name="Alvarado L."/>
            <person name="Arachchi H.M."/>
            <person name="Berlin A."/>
            <person name="Chapman S.B."/>
            <person name="Goldberg J."/>
            <person name="Griggs A."/>
            <person name="Gujja S."/>
            <person name="Hansen M."/>
            <person name="Howarth C."/>
            <person name="Imamovic A."/>
            <person name="Larimer J."/>
            <person name="McCowen C."/>
            <person name="Montmayeur A."/>
            <person name="Murphy C."/>
            <person name="Neiman D."/>
            <person name="Pearson M."/>
            <person name="Priest M."/>
            <person name="Roberts A."/>
            <person name="Saif S."/>
            <person name="Shea T."/>
            <person name="Sisk P."/>
            <person name="Sykes S."/>
            <person name="Wortman J."/>
            <person name="Nusbaum C."/>
            <person name="Birren B."/>
        </authorList>
    </citation>
    <scope>NUCLEOTIDE SEQUENCE [LARGE SCALE GENOMIC DNA]</scope>
    <source>
        <strain evidence="5">ACS-171-V-Col2</strain>
    </source>
</reference>
<dbReference type="Pfam" id="PF04294">
    <property type="entry name" value="VanW"/>
    <property type="match status" value="1"/>
</dbReference>